<dbReference type="GeneID" id="125548403"/>
<dbReference type="Gramene" id="TuG1812G0300002571.01.T01">
    <property type="protein sequence ID" value="TuG1812G0300002571.01.T01"/>
    <property type="gene ID" value="TuG1812G0300002571.01"/>
</dbReference>
<feature type="chain" id="PRO_5035792796" description="Acidic protein" evidence="2">
    <location>
        <begin position="29"/>
        <end position="206"/>
    </location>
</feature>
<feature type="region of interest" description="Disordered" evidence="1">
    <location>
        <begin position="115"/>
        <end position="206"/>
    </location>
</feature>
<reference evidence="3" key="3">
    <citation type="submission" date="2022-06" db="UniProtKB">
        <authorList>
            <consortium name="EnsemblPlants"/>
        </authorList>
    </citation>
    <scope>IDENTIFICATION</scope>
</reference>
<dbReference type="PANTHER" id="PTHR36312">
    <property type="entry name" value="THIONIN-LIKE PROTEIN 1"/>
    <property type="match status" value="1"/>
</dbReference>
<feature type="signal peptide" evidence="2">
    <location>
        <begin position="1"/>
        <end position="28"/>
    </location>
</feature>
<dbReference type="OrthoDB" id="688747at2759"/>
<name>A0A8R7TVB3_TRIUA</name>
<accession>A0A8R7TVB3</accession>
<reference evidence="4" key="1">
    <citation type="journal article" date="2013" name="Nature">
        <title>Draft genome of the wheat A-genome progenitor Triticum urartu.</title>
        <authorList>
            <person name="Ling H.Q."/>
            <person name="Zhao S."/>
            <person name="Liu D."/>
            <person name="Wang J."/>
            <person name="Sun H."/>
            <person name="Zhang C."/>
            <person name="Fan H."/>
            <person name="Li D."/>
            <person name="Dong L."/>
            <person name="Tao Y."/>
            <person name="Gao C."/>
            <person name="Wu H."/>
            <person name="Li Y."/>
            <person name="Cui Y."/>
            <person name="Guo X."/>
            <person name="Zheng S."/>
            <person name="Wang B."/>
            <person name="Yu K."/>
            <person name="Liang Q."/>
            <person name="Yang W."/>
            <person name="Lou X."/>
            <person name="Chen J."/>
            <person name="Feng M."/>
            <person name="Jian J."/>
            <person name="Zhang X."/>
            <person name="Luo G."/>
            <person name="Jiang Y."/>
            <person name="Liu J."/>
            <person name="Wang Z."/>
            <person name="Sha Y."/>
            <person name="Zhang B."/>
            <person name="Wu H."/>
            <person name="Tang D."/>
            <person name="Shen Q."/>
            <person name="Xue P."/>
            <person name="Zou S."/>
            <person name="Wang X."/>
            <person name="Liu X."/>
            <person name="Wang F."/>
            <person name="Yang Y."/>
            <person name="An X."/>
            <person name="Dong Z."/>
            <person name="Zhang K."/>
            <person name="Zhang X."/>
            <person name="Luo M.C."/>
            <person name="Dvorak J."/>
            <person name="Tong Y."/>
            <person name="Wang J."/>
            <person name="Yang H."/>
            <person name="Li Z."/>
            <person name="Wang D."/>
            <person name="Zhang A."/>
            <person name="Wang J."/>
        </authorList>
    </citation>
    <scope>NUCLEOTIDE SEQUENCE</scope>
    <source>
        <strain evidence="4">cv. G1812</strain>
    </source>
</reference>
<reference evidence="3" key="2">
    <citation type="submission" date="2018-03" db="EMBL/GenBank/DDBJ databases">
        <title>The Triticum urartu genome reveals the dynamic nature of wheat genome evolution.</title>
        <authorList>
            <person name="Ling H."/>
            <person name="Ma B."/>
            <person name="Shi X."/>
            <person name="Liu H."/>
            <person name="Dong L."/>
            <person name="Sun H."/>
            <person name="Cao Y."/>
            <person name="Gao Q."/>
            <person name="Zheng S."/>
            <person name="Li Y."/>
            <person name="Yu Y."/>
            <person name="Du H."/>
            <person name="Qi M."/>
            <person name="Li Y."/>
            <person name="Yu H."/>
            <person name="Cui Y."/>
            <person name="Wang N."/>
            <person name="Chen C."/>
            <person name="Wu H."/>
            <person name="Zhao Y."/>
            <person name="Zhang J."/>
            <person name="Li Y."/>
            <person name="Zhou W."/>
            <person name="Zhang B."/>
            <person name="Hu W."/>
            <person name="Eijk M."/>
            <person name="Tang J."/>
            <person name="Witsenboer H."/>
            <person name="Zhao S."/>
            <person name="Li Z."/>
            <person name="Zhang A."/>
            <person name="Wang D."/>
            <person name="Liang C."/>
        </authorList>
    </citation>
    <scope>NUCLEOTIDE SEQUENCE [LARGE SCALE GENOMIC DNA]</scope>
    <source>
        <strain evidence="3">cv. G1812</strain>
    </source>
</reference>
<dbReference type="AlphaFoldDB" id="A0A8R7TVB3"/>
<keyword evidence="2" id="KW-0732">Signal</keyword>
<dbReference type="RefSeq" id="XP_048567962.1">
    <property type="nucleotide sequence ID" value="XM_048712005.1"/>
</dbReference>
<evidence type="ECO:0000313" key="4">
    <source>
        <dbReference type="Proteomes" id="UP000015106"/>
    </source>
</evidence>
<evidence type="ECO:0008006" key="5">
    <source>
        <dbReference type="Google" id="ProtNLM"/>
    </source>
</evidence>
<evidence type="ECO:0000256" key="2">
    <source>
        <dbReference type="SAM" id="SignalP"/>
    </source>
</evidence>
<dbReference type="InterPro" id="IPR038975">
    <property type="entry name" value="THNL"/>
</dbReference>
<dbReference type="EnsemblPlants" id="TuG1812G0300002571.01.T01">
    <property type="protein sequence ID" value="TuG1812G0300002571.01.T01"/>
    <property type="gene ID" value="TuG1812G0300002571.01"/>
</dbReference>
<sequence length="206" mass="21365">MAAGRACALSAVLVVVVAPLLLAGAADADCFDYCFKDCIAKDKNMIDYCNYACDKTCYAGAPQRPLAAAAASGDMGCQLSCARTSCHRLDPDREATEACFGQCYDGCKTKTLPRPLRAGAGMPTTSGPVVADLPSSEPDPDDAFPSSEPDPDDALPSSMPDPDDALPSSEPDPDDAVRASSEAPEHQAMEPRTPLSEIHAAPPASA</sequence>
<keyword evidence="4" id="KW-1185">Reference proteome</keyword>
<dbReference type="PANTHER" id="PTHR36312:SF1">
    <property type="entry name" value="OS01G0594500 PROTEIN"/>
    <property type="match status" value="1"/>
</dbReference>
<evidence type="ECO:0000256" key="1">
    <source>
        <dbReference type="SAM" id="MobiDB-lite"/>
    </source>
</evidence>
<evidence type="ECO:0000313" key="3">
    <source>
        <dbReference type="EnsemblPlants" id="TuG1812G0300002571.01.T01"/>
    </source>
</evidence>
<proteinExistence type="predicted"/>
<gene>
    <name evidence="3" type="primary">LOC125548403</name>
</gene>
<protein>
    <recommendedName>
        <fullName evidence="5">Acidic protein</fullName>
    </recommendedName>
</protein>
<organism evidence="3 4">
    <name type="scientific">Triticum urartu</name>
    <name type="common">Red wild einkorn</name>
    <name type="synonym">Crithodium urartu</name>
    <dbReference type="NCBI Taxonomy" id="4572"/>
    <lineage>
        <taxon>Eukaryota</taxon>
        <taxon>Viridiplantae</taxon>
        <taxon>Streptophyta</taxon>
        <taxon>Embryophyta</taxon>
        <taxon>Tracheophyta</taxon>
        <taxon>Spermatophyta</taxon>
        <taxon>Magnoliopsida</taxon>
        <taxon>Liliopsida</taxon>
        <taxon>Poales</taxon>
        <taxon>Poaceae</taxon>
        <taxon>BOP clade</taxon>
        <taxon>Pooideae</taxon>
        <taxon>Triticodae</taxon>
        <taxon>Triticeae</taxon>
        <taxon>Triticinae</taxon>
        <taxon>Triticum</taxon>
    </lineage>
</organism>
<dbReference type="Proteomes" id="UP000015106">
    <property type="component" value="Chromosome 3"/>
</dbReference>
<dbReference type="KEGG" id="tua:125548403"/>